<sequence>MAQLVAEGASRSLAATPQVVEPLGEDGLSLVADQLGRLKGDLKKSLLARDALSLNPEGVGRLLAELIKGAAANGILFT</sequence>
<organism evidence="1 2">
    <name type="scientific">Carpediemonas membranifera</name>
    <dbReference type="NCBI Taxonomy" id="201153"/>
    <lineage>
        <taxon>Eukaryota</taxon>
        <taxon>Metamonada</taxon>
        <taxon>Carpediemonas-like organisms</taxon>
        <taxon>Carpediemonas</taxon>
    </lineage>
</organism>
<dbReference type="EMBL" id="JAHDYR010000005">
    <property type="protein sequence ID" value="KAG9396782.1"/>
    <property type="molecule type" value="Genomic_DNA"/>
</dbReference>
<gene>
    <name evidence="1" type="ORF">J8273_1824</name>
</gene>
<evidence type="ECO:0000313" key="1">
    <source>
        <dbReference type="EMBL" id="KAG9396782.1"/>
    </source>
</evidence>
<reference evidence="1" key="1">
    <citation type="submission" date="2021-05" db="EMBL/GenBank/DDBJ databases">
        <title>A free-living protist that lacks canonical eukaryotic 1 DNA replication and segregation systems.</title>
        <authorList>
            <person name="Salas-Leiva D.E."/>
            <person name="Tromer E.C."/>
            <person name="Curtis B.A."/>
            <person name="Jerlstrom-Hultqvist J."/>
            <person name="Kolisko M."/>
            <person name="Yi Z."/>
            <person name="Salas-Leiva J.S."/>
            <person name="Gallot-Lavallee L."/>
            <person name="Kops G.J.P.L."/>
            <person name="Archibald J.M."/>
            <person name="Simpson A.G.B."/>
            <person name="Roger A.J."/>
        </authorList>
    </citation>
    <scope>NUCLEOTIDE SEQUENCE</scope>
    <source>
        <strain evidence="1">BICM</strain>
    </source>
</reference>
<proteinExistence type="predicted"/>
<comment type="caution">
    <text evidence="1">The sequence shown here is derived from an EMBL/GenBank/DDBJ whole genome shotgun (WGS) entry which is preliminary data.</text>
</comment>
<protein>
    <submittedName>
        <fullName evidence="1">Uncharacterized protein</fullName>
    </submittedName>
</protein>
<dbReference type="AlphaFoldDB" id="A0A8J6BBF8"/>
<keyword evidence="2" id="KW-1185">Reference proteome</keyword>
<evidence type="ECO:0000313" key="2">
    <source>
        <dbReference type="Proteomes" id="UP000717585"/>
    </source>
</evidence>
<dbReference type="Proteomes" id="UP000717585">
    <property type="component" value="Unassembled WGS sequence"/>
</dbReference>
<name>A0A8J6BBF8_9EUKA</name>
<accession>A0A8J6BBF8</accession>